<evidence type="ECO:0000256" key="1">
    <source>
        <dbReference type="SAM" id="MobiDB-lite"/>
    </source>
</evidence>
<organism evidence="2 3">
    <name type="scientific">Nonomuraea recticatena</name>
    <dbReference type="NCBI Taxonomy" id="46178"/>
    <lineage>
        <taxon>Bacteria</taxon>
        <taxon>Bacillati</taxon>
        <taxon>Actinomycetota</taxon>
        <taxon>Actinomycetes</taxon>
        <taxon>Streptosporangiales</taxon>
        <taxon>Streptosporangiaceae</taxon>
        <taxon>Nonomuraea</taxon>
    </lineage>
</organism>
<sequence length="211" mass="22489">MPAPQEGGNPDGTSRDGIGTPAAERPVRTETGTAVAGSPDSVEDAYADYIHQYREGDYPPPAPPGLSTGDSQAQPLLNRVDPPAPKKDMFIDIGAFEDPATGKPLHDSPIECLKRDLTYLQEGSSAQQPGLRRLISADRSRLIDRDLGAWQAAADLRATTDTAHSSISTAITHILTVYESIVTTLEDTVKAAKAADRATAEGLKQRKEQTA</sequence>
<name>A0ABP6FPF2_9ACTN</name>
<evidence type="ECO:0000313" key="2">
    <source>
        <dbReference type="EMBL" id="GAA2696968.1"/>
    </source>
</evidence>
<dbReference type="Proteomes" id="UP001501666">
    <property type="component" value="Unassembled WGS sequence"/>
</dbReference>
<evidence type="ECO:0000313" key="3">
    <source>
        <dbReference type="Proteomes" id="UP001501666"/>
    </source>
</evidence>
<feature type="region of interest" description="Disordered" evidence="1">
    <location>
        <begin position="1"/>
        <end position="83"/>
    </location>
</feature>
<gene>
    <name evidence="2" type="ORF">GCM10010412_091500</name>
</gene>
<keyword evidence="3" id="KW-1185">Reference proteome</keyword>
<protein>
    <submittedName>
        <fullName evidence="2">Uncharacterized protein</fullName>
    </submittedName>
</protein>
<proteinExistence type="predicted"/>
<comment type="caution">
    <text evidence="2">The sequence shown here is derived from an EMBL/GenBank/DDBJ whole genome shotgun (WGS) entry which is preliminary data.</text>
</comment>
<reference evidence="3" key="1">
    <citation type="journal article" date="2019" name="Int. J. Syst. Evol. Microbiol.">
        <title>The Global Catalogue of Microorganisms (GCM) 10K type strain sequencing project: providing services to taxonomists for standard genome sequencing and annotation.</title>
        <authorList>
            <consortium name="The Broad Institute Genomics Platform"/>
            <consortium name="The Broad Institute Genome Sequencing Center for Infectious Disease"/>
            <person name="Wu L."/>
            <person name="Ma J."/>
        </authorList>
    </citation>
    <scope>NUCLEOTIDE SEQUENCE [LARGE SCALE GENOMIC DNA]</scope>
    <source>
        <strain evidence="3">JCM 6835</strain>
    </source>
</reference>
<dbReference type="EMBL" id="BAAATE010000046">
    <property type="protein sequence ID" value="GAA2696968.1"/>
    <property type="molecule type" value="Genomic_DNA"/>
</dbReference>
<accession>A0ABP6FPF2</accession>